<dbReference type="EMBL" id="JBJKFK010000623">
    <property type="protein sequence ID" value="KAL3316006.1"/>
    <property type="molecule type" value="Genomic_DNA"/>
</dbReference>
<proteinExistence type="predicted"/>
<evidence type="ECO:0000313" key="2">
    <source>
        <dbReference type="Proteomes" id="UP001626550"/>
    </source>
</evidence>
<evidence type="ECO:0000313" key="1">
    <source>
        <dbReference type="EMBL" id="KAL3316006.1"/>
    </source>
</evidence>
<keyword evidence="2" id="KW-1185">Reference proteome</keyword>
<dbReference type="AlphaFoldDB" id="A0ABD2Q8W1"/>
<sequence length="1080" mass="123433">MTTKDEETSLCKEDSNLRDLLVEVSQYFINLVQARLELEYSNYAENLLRCVDDRILMLSHQVGSLVDSINRRPREGMKNMKTYHEDFKSTYGVAITGIENLNQFMKSLTVGQHSNAVDSDDDTIPLSAFECRTEIYPNRCTQCKVNRTVNCVLHHKSREPFIYLKTSKFLTRGSQLPVTSIESLVASASKNSSKPKFRYRLFNNLFLLAEEQATKESVLINAYPDGIIKYVHCEINDHIDPEEEYSIDLAGIASGIRRTLMISKTGSILNELMLEPHQPEEDIKSVFNVYFKAPLIRSIVTESSIRQYFRYKVGNDVKCLVTREPNYKSIVSKAFRRDVADVTLILSHFIIIRKVTVTDRKKGSKTFMEPVYVEVRSDNFQGAVQTTISHQENQHQHDNVELDDKLLTIANLLNSKSHKHLTIFFLDFDKNGPIIRSLTARKEDVRMIIRKIVDHLLVTEYDRANASEDNDEELDPSKFTSTIVDRGTSILLELENLEEISLHFEYAMTEYATKENCPSKAHILQSANETSEIRVTTYEDDEDENAMSIVSNTNKGVMNVLVIRDESGTQETIEQPNFDSCMKILFSNCVDFAEFLSNNEILTIKKDVSFLTKMDLELYEGELNEILENGELASDKCEEKMPIYTGHVLVHNKCNPEKRVKRKMTEKLKLNSATKANFRSLEGAYSIKDDKIIFEEEFTPKRESTKKEIIKNVIFDGETLEEIGQIEFKTNLEFSVDKVEKSCNEAKGEQYSDSLELRTLVERRVRITESLGSIVTEHFVGLAGKECIIARITEPNYKTIVKRRTEMNDTNIDSIFNIAGFADLGKCEDFKMAYTDDHSKNCAFAQCGLFSMKAKVEYFVILKNELDMEKAELTDKGFITKFVQSFCDECENAAPYLLFNDDDYDRAPVTLCKEILSPIDFRVALSLLIDAAHAIRDPTDRKFILSRFKKRIQRYMNHGIVGISTKNLGRNSLPLTTEKKLELSKRKHNSTVHVPSMNNDTGADVQGAKEVVDEESEDEQKIIRDMANAGLQAILEKAEVKNLEQVQNSTKIGAASSNNLRDKLVDLVRNYQYCYRSTDC</sequence>
<gene>
    <name evidence="1" type="ORF">Ciccas_005349</name>
</gene>
<name>A0ABD2Q8W1_9PLAT</name>
<comment type="caution">
    <text evidence="1">The sequence shown here is derived from an EMBL/GenBank/DDBJ whole genome shotgun (WGS) entry which is preliminary data.</text>
</comment>
<organism evidence="1 2">
    <name type="scientific">Cichlidogyrus casuarinus</name>
    <dbReference type="NCBI Taxonomy" id="1844966"/>
    <lineage>
        <taxon>Eukaryota</taxon>
        <taxon>Metazoa</taxon>
        <taxon>Spiralia</taxon>
        <taxon>Lophotrochozoa</taxon>
        <taxon>Platyhelminthes</taxon>
        <taxon>Monogenea</taxon>
        <taxon>Monopisthocotylea</taxon>
        <taxon>Dactylogyridea</taxon>
        <taxon>Ancyrocephalidae</taxon>
        <taxon>Cichlidogyrus</taxon>
    </lineage>
</organism>
<protein>
    <submittedName>
        <fullName evidence="1">Uncharacterized protein</fullName>
    </submittedName>
</protein>
<dbReference type="Proteomes" id="UP001626550">
    <property type="component" value="Unassembled WGS sequence"/>
</dbReference>
<accession>A0ABD2Q8W1</accession>
<reference evidence="1 2" key="1">
    <citation type="submission" date="2024-11" db="EMBL/GenBank/DDBJ databases">
        <title>Adaptive evolution of stress response genes in parasites aligns with host niche diversity.</title>
        <authorList>
            <person name="Hahn C."/>
            <person name="Resl P."/>
        </authorList>
    </citation>
    <scope>NUCLEOTIDE SEQUENCE [LARGE SCALE GENOMIC DNA]</scope>
    <source>
        <strain evidence="1">EGGRZ-B1_66</strain>
        <tissue evidence="1">Body</tissue>
    </source>
</reference>